<protein>
    <submittedName>
        <fullName evidence="1">Uncharacterized protein</fullName>
    </submittedName>
</protein>
<dbReference type="AlphaFoldDB" id="A0A644XNG3"/>
<dbReference type="EMBL" id="VSSQ01002849">
    <property type="protein sequence ID" value="MPM17720.1"/>
    <property type="molecule type" value="Genomic_DNA"/>
</dbReference>
<organism evidence="1">
    <name type="scientific">bioreactor metagenome</name>
    <dbReference type="NCBI Taxonomy" id="1076179"/>
    <lineage>
        <taxon>unclassified sequences</taxon>
        <taxon>metagenomes</taxon>
        <taxon>ecological metagenomes</taxon>
    </lineage>
</organism>
<evidence type="ECO:0000313" key="1">
    <source>
        <dbReference type="EMBL" id="MPM17720.1"/>
    </source>
</evidence>
<gene>
    <name evidence="1" type="ORF">SDC9_64118</name>
</gene>
<name>A0A644XNG3_9ZZZZ</name>
<proteinExistence type="predicted"/>
<reference evidence="1" key="1">
    <citation type="submission" date="2019-08" db="EMBL/GenBank/DDBJ databases">
        <authorList>
            <person name="Kucharzyk K."/>
            <person name="Murdoch R.W."/>
            <person name="Higgins S."/>
            <person name="Loffler F."/>
        </authorList>
    </citation>
    <scope>NUCLEOTIDE SEQUENCE</scope>
</reference>
<sequence length="68" mass="7806">MEDLRFKNIHSEQGVFDDRSCSQFANVIVKFFQDPANMAEFKVWQAKRRKAQALERSEQGVNSSILGA</sequence>
<comment type="caution">
    <text evidence="1">The sequence shown here is derived from an EMBL/GenBank/DDBJ whole genome shotgun (WGS) entry which is preliminary data.</text>
</comment>
<accession>A0A644XNG3</accession>